<reference evidence="1" key="1">
    <citation type="submission" date="2022-04" db="EMBL/GenBank/DDBJ databases">
        <title>Genome of the entomopathogenic fungus Entomophthora muscae.</title>
        <authorList>
            <person name="Elya C."/>
            <person name="Lovett B.R."/>
            <person name="Lee E."/>
            <person name="Macias A.M."/>
            <person name="Hajek A.E."/>
            <person name="De Bivort B.L."/>
            <person name="Kasson M.T."/>
            <person name="De Fine Licht H.H."/>
            <person name="Stajich J.E."/>
        </authorList>
    </citation>
    <scope>NUCLEOTIDE SEQUENCE</scope>
    <source>
        <strain evidence="1">Berkeley</strain>
    </source>
</reference>
<keyword evidence="2" id="KW-1185">Reference proteome</keyword>
<evidence type="ECO:0000313" key="1">
    <source>
        <dbReference type="EMBL" id="KAJ9081134.1"/>
    </source>
</evidence>
<gene>
    <name evidence="1" type="ORF">DSO57_1017994</name>
</gene>
<organism evidence="1 2">
    <name type="scientific">Entomophthora muscae</name>
    <dbReference type="NCBI Taxonomy" id="34485"/>
    <lineage>
        <taxon>Eukaryota</taxon>
        <taxon>Fungi</taxon>
        <taxon>Fungi incertae sedis</taxon>
        <taxon>Zoopagomycota</taxon>
        <taxon>Entomophthoromycotina</taxon>
        <taxon>Entomophthoromycetes</taxon>
        <taxon>Entomophthorales</taxon>
        <taxon>Entomophthoraceae</taxon>
        <taxon>Entomophthora</taxon>
    </lineage>
</organism>
<accession>A0ACC2U2U0</accession>
<evidence type="ECO:0000313" key="2">
    <source>
        <dbReference type="Proteomes" id="UP001165960"/>
    </source>
</evidence>
<protein>
    <submittedName>
        <fullName evidence="1">Uncharacterized protein</fullName>
    </submittedName>
</protein>
<comment type="caution">
    <text evidence="1">The sequence shown here is derived from an EMBL/GenBank/DDBJ whole genome shotgun (WGS) entry which is preliminary data.</text>
</comment>
<dbReference type="Proteomes" id="UP001165960">
    <property type="component" value="Unassembled WGS sequence"/>
</dbReference>
<sequence>MNPKRNASMLKFDWAEGVYFITSKLSIAGDWSVDLKVTNEMYYPLYKYVVS</sequence>
<name>A0ACC2U2U0_9FUNG</name>
<dbReference type="EMBL" id="QTSX02001497">
    <property type="protein sequence ID" value="KAJ9081134.1"/>
    <property type="molecule type" value="Genomic_DNA"/>
</dbReference>
<proteinExistence type="predicted"/>